<dbReference type="InterPro" id="IPR036856">
    <property type="entry name" value="Ald_Oxase/Xan_DH_a/b_sf"/>
</dbReference>
<name>A0A2T7PJK7_POMCA</name>
<dbReference type="InterPro" id="IPR016166">
    <property type="entry name" value="FAD-bd_PCMH"/>
</dbReference>
<evidence type="ECO:0000256" key="10">
    <source>
        <dbReference type="ARBA" id="ARBA00023014"/>
    </source>
</evidence>
<dbReference type="PANTHER" id="PTHR45444">
    <property type="entry name" value="XANTHINE DEHYDROGENASE"/>
    <property type="match status" value="1"/>
</dbReference>
<proteinExistence type="inferred from homology"/>
<dbReference type="Pfam" id="PF02738">
    <property type="entry name" value="MoCoBD_1"/>
    <property type="match status" value="1"/>
</dbReference>
<comment type="cofactor">
    <cofactor evidence="14">
        <name>Mo-molybdopterin</name>
        <dbReference type="ChEBI" id="CHEBI:71302"/>
    </cofactor>
    <text evidence="14">Binds 1 Mo-molybdopterin (Mo-MPT) cofactor per subunit.</text>
</comment>
<dbReference type="SUPFAM" id="SSF56003">
    <property type="entry name" value="Molybdenum cofactor-binding domain"/>
    <property type="match status" value="1"/>
</dbReference>
<evidence type="ECO:0000256" key="14">
    <source>
        <dbReference type="PIRSR" id="PIRSR000127-3"/>
    </source>
</evidence>
<accession>A0A2T7PJK7</accession>
<dbReference type="Gene3D" id="3.10.20.30">
    <property type="match status" value="1"/>
</dbReference>
<dbReference type="InterPro" id="IPR008274">
    <property type="entry name" value="AldOxase/xan_DH_MoCoBD1"/>
</dbReference>
<keyword evidence="5 14" id="KW-0001">2Fe-2S</keyword>
<dbReference type="Pfam" id="PF01315">
    <property type="entry name" value="Ald_Xan_dh_C"/>
    <property type="match status" value="1"/>
</dbReference>
<keyword evidence="6 14" id="KW-0479">Metal-binding</keyword>
<feature type="compositionally biased region" description="Polar residues" evidence="15">
    <location>
        <begin position="243"/>
        <end position="253"/>
    </location>
</feature>
<feature type="binding site" evidence="14">
    <location>
        <position position="121"/>
    </location>
    <ligand>
        <name>[2Fe-2S] cluster</name>
        <dbReference type="ChEBI" id="CHEBI:190135"/>
        <label>1</label>
    </ligand>
</feature>
<comment type="similarity">
    <text evidence="2">Belongs to the xanthine dehydrogenase family.</text>
</comment>
<evidence type="ECO:0000256" key="12">
    <source>
        <dbReference type="PIRSR" id="PIRSR000127-1"/>
    </source>
</evidence>
<dbReference type="FunFam" id="3.30.365.10:FF:000002">
    <property type="entry name" value="Xanthine dehydrogenase oxidase"/>
    <property type="match status" value="1"/>
</dbReference>
<dbReference type="GO" id="GO:0051537">
    <property type="term" value="F:2 iron, 2 sulfur cluster binding"/>
    <property type="evidence" value="ECO:0007669"/>
    <property type="project" value="UniProtKB-KW"/>
</dbReference>
<dbReference type="GO" id="GO:0071949">
    <property type="term" value="F:FAD binding"/>
    <property type="evidence" value="ECO:0007669"/>
    <property type="project" value="InterPro"/>
</dbReference>
<dbReference type="Pfam" id="PF03450">
    <property type="entry name" value="CO_deh_flav_C"/>
    <property type="match status" value="1"/>
</dbReference>
<keyword evidence="9 14" id="KW-0408">Iron</keyword>
<gene>
    <name evidence="17" type="ORF">C0Q70_04855</name>
</gene>
<evidence type="ECO:0000256" key="11">
    <source>
        <dbReference type="ARBA" id="ARBA00034078"/>
    </source>
</evidence>
<dbReference type="SUPFAM" id="SSF54292">
    <property type="entry name" value="2Fe-2S ferredoxin-like"/>
    <property type="match status" value="1"/>
</dbReference>
<keyword evidence="3 14" id="KW-0500">Molybdenum</keyword>
<evidence type="ECO:0000256" key="13">
    <source>
        <dbReference type="PIRSR" id="PIRSR000127-2"/>
    </source>
</evidence>
<protein>
    <recommendedName>
        <fullName evidence="16">FAD-binding PCMH-type domain-containing protein</fullName>
    </recommendedName>
</protein>
<feature type="binding site" evidence="14">
    <location>
        <position position="1109"/>
    </location>
    <ligand>
        <name>Mo-molybdopterin</name>
        <dbReference type="ChEBI" id="CHEBI:71302"/>
    </ligand>
    <ligandPart>
        <name>Mo</name>
        <dbReference type="ChEBI" id="CHEBI:28685"/>
    </ligandPart>
</feature>
<reference evidence="17 18" key="1">
    <citation type="submission" date="2018-04" db="EMBL/GenBank/DDBJ databases">
        <title>The genome of golden apple snail Pomacea canaliculata provides insight into stress tolerance and invasive adaptation.</title>
        <authorList>
            <person name="Liu C."/>
            <person name="Liu B."/>
            <person name="Ren Y."/>
            <person name="Zhang Y."/>
            <person name="Wang H."/>
            <person name="Li S."/>
            <person name="Jiang F."/>
            <person name="Yin L."/>
            <person name="Zhang G."/>
            <person name="Qian W."/>
            <person name="Fan W."/>
        </authorList>
    </citation>
    <scope>NUCLEOTIDE SEQUENCE [LARGE SCALE GENOMIC DNA]</scope>
    <source>
        <strain evidence="17">SZHN2017</strain>
        <tissue evidence="17">Muscle</tissue>
    </source>
</reference>
<dbReference type="Pfam" id="PF01799">
    <property type="entry name" value="Fer2_2"/>
    <property type="match status" value="1"/>
</dbReference>
<keyword evidence="4" id="KW-0285">Flavoprotein</keyword>
<dbReference type="FunFam" id="3.30.365.10:FF:000001">
    <property type="entry name" value="Xanthine dehydrogenase oxidase"/>
    <property type="match status" value="1"/>
</dbReference>
<dbReference type="InterPro" id="IPR016208">
    <property type="entry name" value="Ald_Oxase/xanthine_DH-like"/>
</dbReference>
<comment type="cofactor">
    <cofactor evidence="14">
        <name>[2Fe-2S] cluster</name>
        <dbReference type="ChEBI" id="CHEBI:190135"/>
    </cofactor>
    <text evidence="14">Binds 2 [2Fe-2S] clusters.</text>
</comment>
<dbReference type="InterPro" id="IPR036010">
    <property type="entry name" value="2Fe-2S_ferredoxin-like_sf"/>
</dbReference>
<evidence type="ECO:0000256" key="7">
    <source>
        <dbReference type="ARBA" id="ARBA00022827"/>
    </source>
</evidence>
<dbReference type="SUPFAM" id="SSF56176">
    <property type="entry name" value="FAD-binding/transporter-associated domain-like"/>
    <property type="match status" value="1"/>
</dbReference>
<dbReference type="SMART" id="SM01092">
    <property type="entry name" value="CO_deh_flav_C"/>
    <property type="match status" value="1"/>
</dbReference>
<dbReference type="PROSITE" id="PS51387">
    <property type="entry name" value="FAD_PCMH"/>
    <property type="match status" value="1"/>
</dbReference>
<dbReference type="PANTHER" id="PTHR45444:SF3">
    <property type="entry name" value="XANTHINE DEHYDROGENASE"/>
    <property type="match status" value="1"/>
</dbReference>
<evidence type="ECO:0000256" key="9">
    <source>
        <dbReference type="ARBA" id="ARBA00023004"/>
    </source>
</evidence>
<comment type="caution">
    <text evidence="17">The sequence shown here is derived from an EMBL/GenBank/DDBJ whole genome shotgun (WGS) entry which is preliminary data.</text>
</comment>
<evidence type="ECO:0000256" key="6">
    <source>
        <dbReference type="ARBA" id="ARBA00022723"/>
    </source>
</evidence>
<dbReference type="PIRSF" id="PIRSF000127">
    <property type="entry name" value="Xanthine_DH"/>
    <property type="match status" value="1"/>
</dbReference>
<dbReference type="OrthoDB" id="8300278at2759"/>
<evidence type="ECO:0000256" key="1">
    <source>
        <dbReference type="ARBA" id="ARBA00001974"/>
    </source>
</evidence>
<feature type="binding site" evidence="14">
    <location>
        <position position="802"/>
    </location>
    <ligand>
        <name>Mo-molybdopterin</name>
        <dbReference type="ChEBI" id="CHEBI:71302"/>
    </ligand>
    <ligandPart>
        <name>Mo</name>
        <dbReference type="ChEBI" id="CHEBI:28685"/>
    </ligandPart>
</feature>
<dbReference type="SUPFAM" id="SSF54665">
    <property type="entry name" value="CO dehydrogenase molybdoprotein N-domain-like"/>
    <property type="match status" value="1"/>
</dbReference>
<feature type="compositionally biased region" description="Basic and acidic residues" evidence="15">
    <location>
        <begin position="232"/>
        <end position="241"/>
    </location>
</feature>
<dbReference type="InterPro" id="IPR002346">
    <property type="entry name" value="Mopterin_DH_FAD-bd"/>
</dbReference>
<dbReference type="InterPro" id="IPR006058">
    <property type="entry name" value="2Fe2S_fd_BS"/>
</dbReference>
<feature type="binding site" evidence="14">
    <location>
        <position position="198"/>
    </location>
    <ligand>
        <name>[2Fe-2S] cluster</name>
        <dbReference type="ChEBI" id="CHEBI:190135"/>
        <label>2</label>
    </ligand>
</feature>
<keyword evidence="7 13" id="KW-0274">FAD</keyword>
<dbReference type="SUPFAM" id="SSF47741">
    <property type="entry name" value="CO dehydrogenase ISP C-domain like"/>
    <property type="match status" value="1"/>
</dbReference>
<keyword evidence="8" id="KW-0560">Oxidoreductase</keyword>
<evidence type="ECO:0000313" key="18">
    <source>
        <dbReference type="Proteomes" id="UP000245119"/>
    </source>
</evidence>
<dbReference type="GO" id="GO:0005506">
    <property type="term" value="F:iron ion binding"/>
    <property type="evidence" value="ECO:0007669"/>
    <property type="project" value="InterPro"/>
</dbReference>
<feature type="region of interest" description="Disordered" evidence="15">
    <location>
        <begin position="232"/>
        <end position="255"/>
    </location>
</feature>
<sequence>MPASAVHSVQCPACGTKQDKAPGLSCQEDYTGTCISCGFYMKLRLQQGASDGVTFTVNGTQCTVGDEFHPATSLNEYLRRTGVSRGTKQLCIEGGCGVCLVAVKLYEPVSATSQVYAVNSCLVQLYMCDGWEITTIEGLGNVRTGLHAIQKRLTKYNGAQCGFCSPAQVMNMYGLLQRNPTPTMQQVEDAYDVSICRCTGRTRSSSYIISHTPDLNPKMCKKTGERCEGKCNNKKDKKDCSSARQQDSGSPSSVGARAVWFKPTTLQELYTLLHQHRADNYRLVFGNSGFGVYKEIGPWMYDILIDIRGIQELYRIEFTPSLVWGANLTLTNIHDLCDKARSNASLPYAAVFAEHIKKVANNGVRNIFSIFLTVTLQLHVHFFVIVAGVMGRQPHAKTQTSRVLSDIFTMLEVVGTRLLIGDETGNRSQCTLKEFLSLDMQGKVIEAALLPTYTDTNYYIRLYRVSQRLQSDHGHVIAGFNMKIDKTNNCTVLQKPTIVFQGISGTLNRAENTETFLEGKQLGDPQVLRDCFSMLKMELNPASNPVLASAEYRQSAALSFFYKYVLDVCGDKVAQRYRSGGASLVRPVSSASHSYDTRREEWPLNEPMTSIDADYLVSGMVRYLDDVPLEPDELHAAFVISTEGNAEIASIDAQMALTLPGVRKFIQASDFPAGGINNFSSPFAVEEILSSGRVQYAGQPIGIIVADDPQMASTAASMVRVTYKNVQPPLLDLRTAINQKSFFPRQMDPVIRGDPDLAIAQSPHRLTGSVEVGDQYHFYLESQSSRCAPNDTGGMDVRATTQWVDLIVNVVSRVLNIPVSSVNLEVERLGGAFGGKATRNAMVSGACALAAYIMQRPVRLVMDLHTNMKSLGKRLPYFAEYEVGLTEEGKLNGIKLTCYRECGYSDASGGSFGVANFIDSTYFCPNWSLKPITVKTNKAANTTCRAPDCVPAQFVIETVMENIAKELNKDPTEIRKINFYQKGQFSLNGSRLDYCNIGEIVSQLEASSDLETRKQQVAEFNQANRWRKRGISVVPTRYPMGWGGHYSVFVAIYNSDGSVAIEHGGIDMGQGINTKVAQVCAYELGVPMSLIRVKKNSSTANANSTYTAGSMGSELCSMGVIQCCQKIKANMAPVRMRMPTAAWKDIVSECYRSGIDLSAHAYTNPYSEFPTRYSVYAAAVAEAEVDILTGQSQINRVDILYDCGESLSPEIDIGQVEGGFMMGVGCHLLEDSKFDPQTGVLLTDGTWEYKPPLPKDIPIDFRVNFLRNSPNPLGVLRSKATGEPPVAMGSVAVFAIKHAVEAVVPRSARTPTSH</sequence>
<evidence type="ECO:0000256" key="2">
    <source>
        <dbReference type="ARBA" id="ARBA00006849"/>
    </source>
</evidence>
<dbReference type="InterPro" id="IPR002888">
    <property type="entry name" value="2Fe-2S-bd"/>
</dbReference>
<dbReference type="SMART" id="SM01008">
    <property type="entry name" value="Ald_Xan_dh_C"/>
    <property type="match status" value="1"/>
</dbReference>
<keyword evidence="10 14" id="KW-0411">Iron-sulfur</keyword>
<evidence type="ECO:0000256" key="5">
    <source>
        <dbReference type="ARBA" id="ARBA00022714"/>
    </source>
</evidence>
<feature type="binding site" evidence="14">
    <location>
        <position position="91"/>
    </location>
    <ligand>
        <name>[2Fe-2S] cluster</name>
        <dbReference type="ChEBI" id="CHEBI:190135"/>
        <label>1</label>
    </ligand>
</feature>
<keyword evidence="18" id="KW-1185">Reference proteome</keyword>
<evidence type="ECO:0000259" key="16">
    <source>
        <dbReference type="PROSITE" id="PS51387"/>
    </source>
</evidence>
<comment type="cofactor">
    <cofactor evidence="11">
        <name>[2Fe-2S] cluster</name>
        <dbReference type="ChEBI" id="CHEBI:190135"/>
    </cofactor>
</comment>
<evidence type="ECO:0000256" key="4">
    <source>
        <dbReference type="ARBA" id="ARBA00022630"/>
    </source>
</evidence>
<dbReference type="InterPro" id="IPR036318">
    <property type="entry name" value="FAD-bd_PCMH-like_sf"/>
</dbReference>
<dbReference type="InterPro" id="IPR046867">
    <property type="entry name" value="AldOxase/xan_DH_MoCoBD2"/>
</dbReference>
<feature type="binding site" evidence="14">
    <location>
        <position position="164"/>
    </location>
    <ligand>
        <name>[2Fe-2S] cluster</name>
        <dbReference type="ChEBI" id="CHEBI:190135"/>
        <label>2</label>
    </ligand>
</feature>
<dbReference type="InterPro" id="IPR036884">
    <property type="entry name" value="2Fe-2S-bd_dom_sf"/>
</dbReference>
<dbReference type="InterPro" id="IPR000674">
    <property type="entry name" value="Ald_Oxase/Xan_DH_a/b"/>
</dbReference>
<dbReference type="Gene3D" id="3.90.1170.50">
    <property type="entry name" value="Aldehyde oxidase/xanthine dehydrogenase, a/b hammerhead"/>
    <property type="match status" value="1"/>
</dbReference>
<evidence type="ECO:0000256" key="8">
    <source>
        <dbReference type="ARBA" id="ARBA00023002"/>
    </source>
</evidence>
<feature type="binding site" evidence="14">
    <location>
        <position position="945"/>
    </location>
    <ligand>
        <name>Mo-molybdopterin</name>
        <dbReference type="ChEBI" id="CHEBI:71302"/>
    </ligand>
    <ligandPart>
        <name>Mo</name>
        <dbReference type="ChEBI" id="CHEBI:28685"/>
    </ligandPart>
</feature>
<feature type="binding site" evidence="14">
    <location>
        <position position="161"/>
    </location>
    <ligand>
        <name>[2Fe-2S] cluster</name>
        <dbReference type="ChEBI" id="CHEBI:190135"/>
        <label>2</label>
    </ligand>
</feature>
<dbReference type="Gene3D" id="3.30.43.10">
    <property type="entry name" value="Uridine Diphospho-n-acetylenolpyruvylglucosamine Reductase, domain 2"/>
    <property type="match status" value="1"/>
</dbReference>
<comment type="cofactor">
    <cofactor evidence="1 13">
        <name>FAD</name>
        <dbReference type="ChEBI" id="CHEBI:57692"/>
    </cofactor>
</comment>
<feature type="binding site" evidence="14">
    <location>
        <position position="96"/>
    </location>
    <ligand>
        <name>[2Fe-2S] cluster</name>
        <dbReference type="ChEBI" id="CHEBI:190135"/>
        <label>1</label>
    </ligand>
</feature>
<evidence type="ECO:0000256" key="3">
    <source>
        <dbReference type="ARBA" id="ARBA00022505"/>
    </source>
</evidence>
<dbReference type="InterPro" id="IPR012675">
    <property type="entry name" value="Beta-grasp_dom_sf"/>
</dbReference>
<dbReference type="InterPro" id="IPR036683">
    <property type="entry name" value="CO_DH_flav_C_dom_sf"/>
</dbReference>
<dbReference type="Gene3D" id="1.10.150.120">
    <property type="entry name" value="[2Fe-2S]-binding domain"/>
    <property type="match status" value="1"/>
</dbReference>
<feature type="binding site" evidence="14">
    <location>
        <position position="99"/>
    </location>
    <ligand>
        <name>[2Fe-2S] cluster</name>
        <dbReference type="ChEBI" id="CHEBI:190135"/>
        <label>1</label>
    </ligand>
</feature>
<dbReference type="Pfam" id="PF20256">
    <property type="entry name" value="MoCoBD_2"/>
    <property type="match status" value="1"/>
</dbReference>
<feature type="binding site" evidence="14">
    <location>
        <position position="833"/>
    </location>
    <ligand>
        <name>Mo-molybdopterin</name>
        <dbReference type="ChEBI" id="CHEBI:71302"/>
    </ligand>
    <ligandPart>
        <name>Mo</name>
        <dbReference type="ChEBI" id="CHEBI:28685"/>
    </ligandPart>
</feature>
<dbReference type="InterPro" id="IPR016167">
    <property type="entry name" value="FAD-bd_PCMH_sub1"/>
</dbReference>
<dbReference type="Pfam" id="PF00941">
    <property type="entry name" value="FAD_binding_5"/>
    <property type="match status" value="1"/>
</dbReference>
<evidence type="ECO:0000256" key="15">
    <source>
        <dbReference type="SAM" id="MobiDB-lite"/>
    </source>
</evidence>
<dbReference type="Gene3D" id="3.30.390.50">
    <property type="entry name" value="CO dehydrogenase flavoprotein, C-terminal domain"/>
    <property type="match status" value="1"/>
</dbReference>
<dbReference type="EMBL" id="PZQS01000003">
    <property type="protein sequence ID" value="PVD33598.1"/>
    <property type="molecule type" value="Genomic_DNA"/>
</dbReference>
<dbReference type="GO" id="GO:0016491">
    <property type="term" value="F:oxidoreductase activity"/>
    <property type="evidence" value="ECO:0007669"/>
    <property type="project" value="UniProtKB-KW"/>
</dbReference>
<organism evidence="17 18">
    <name type="scientific">Pomacea canaliculata</name>
    <name type="common">Golden apple snail</name>
    <dbReference type="NCBI Taxonomy" id="400727"/>
    <lineage>
        <taxon>Eukaryota</taxon>
        <taxon>Metazoa</taxon>
        <taxon>Spiralia</taxon>
        <taxon>Lophotrochozoa</taxon>
        <taxon>Mollusca</taxon>
        <taxon>Gastropoda</taxon>
        <taxon>Caenogastropoda</taxon>
        <taxon>Architaenioglossa</taxon>
        <taxon>Ampullarioidea</taxon>
        <taxon>Ampullariidae</taxon>
        <taxon>Pomacea</taxon>
    </lineage>
</organism>
<dbReference type="InterPro" id="IPR037165">
    <property type="entry name" value="AldOxase/xan_DH_Mopterin-bd_sf"/>
</dbReference>
<dbReference type="InterPro" id="IPR005107">
    <property type="entry name" value="CO_DH_flav_C"/>
</dbReference>
<evidence type="ECO:0000313" key="17">
    <source>
        <dbReference type="EMBL" id="PVD33598.1"/>
    </source>
</evidence>
<dbReference type="STRING" id="400727.A0A2T7PJK7"/>
<feature type="binding site" evidence="13">
    <location>
        <position position="464"/>
    </location>
    <ligand>
        <name>FAD</name>
        <dbReference type="ChEBI" id="CHEBI:57692"/>
    </ligand>
</feature>
<dbReference type="Gene3D" id="3.30.365.10">
    <property type="entry name" value="Aldehyde oxidase/xanthine dehydrogenase, molybdopterin binding domain"/>
    <property type="match status" value="4"/>
</dbReference>
<feature type="binding site" evidence="14">
    <location>
        <position position="196"/>
    </location>
    <ligand>
        <name>[2Fe-2S] cluster</name>
        <dbReference type="ChEBI" id="CHEBI:190135"/>
        <label>2</label>
    </ligand>
</feature>
<dbReference type="PROSITE" id="PS00197">
    <property type="entry name" value="2FE2S_FER_1"/>
    <property type="match status" value="1"/>
</dbReference>
<dbReference type="SUPFAM" id="SSF55447">
    <property type="entry name" value="CO dehydrogenase flavoprotein C-terminal domain-like"/>
    <property type="match status" value="1"/>
</dbReference>
<dbReference type="Proteomes" id="UP000245119">
    <property type="component" value="Linkage Group LG3"/>
</dbReference>
<feature type="domain" description="FAD-binding PCMH-type" evidence="16">
    <location>
        <begin position="253"/>
        <end position="455"/>
    </location>
</feature>
<feature type="active site" description="Proton acceptor" evidence="12">
    <location>
        <position position="1283"/>
    </location>
</feature>